<dbReference type="OrthoDB" id="10376036at2759"/>
<dbReference type="PROSITE" id="PS51257">
    <property type="entry name" value="PROKAR_LIPOPROTEIN"/>
    <property type="match status" value="1"/>
</dbReference>
<sequence length="63" mass="7355">MLAIAYKSSFYINLTTVFSCEGNRQILVWYLTQSELVYGSLWRIHYRSVAAMNCESFSVQSDY</sequence>
<comment type="caution">
    <text evidence="1">The sequence shown here is derived from an EMBL/GenBank/DDBJ whole genome shotgun (WGS) entry which is preliminary data.</text>
</comment>
<keyword evidence="2" id="KW-1185">Reference proteome</keyword>
<evidence type="ECO:0000313" key="2">
    <source>
        <dbReference type="Proteomes" id="UP000054776"/>
    </source>
</evidence>
<name>A0A0V0ZIU1_TRISP</name>
<dbReference type="Proteomes" id="UP000054776">
    <property type="component" value="Unassembled WGS sequence"/>
</dbReference>
<protein>
    <submittedName>
        <fullName evidence="1">Uncharacterized protein</fullName>
    </submittedName>
</protein>
<dbReference type="EMBL" id="JYDH01002383">
    <property type="protein sequence ID" value="KRY12445.1"/>
    <property type="molecule type" value="Genomic_DNA"/>
</dbReference>
<proteinExistence type="predicted"/>
<evidence type="ECO:0000313" key="1">
    <source>
        <dbReference type="EMBL" id="KRY12445.1"/>
    </source>
</evidence>
<organism evidence="1 2">
    <name type="scientific">Trichinella spiralis</name>
    <name type="common">Trichina worm</name>
    <dbReference type="NCBI Taxonomy" id="6334"/>
    <lineage>
        <taxon>Eukaryota</taxon>
        <taxon>Metazoa</taxon>
        <taxon>Ecdysozoa</taxon>
        <taxon>Nematoda</taxon>
        <taxon>Enoplea</taxon>
        <taxon>Dorylaimia</taxon>
        <taxon>Trichinellida</taxon>
        <taxon>Trichinellidae</taxon>
        <taxon>Trichinella</taxon>
    </lineage>
</organism>
<gene>
    <name evidence="1" type="ORF">T01_14190</name>
</gene>
<dbReference type="AlphaFoldDB" id="A0A0V0ZIU1"/>
<dbReference type="InParanoid" id="A0A0V0ZIU1"/>
<reference evidence="1 2" key="1">
    <citation type="submission" date="2015-01" db="EMBL/GenBank/DDBJ databases">
        <title>Evolution of Trichinella species and genotypes.</title>
        <authorList>
            <person name="Korhonen P.K."/>
            <person name="Edoardo P."/>
            <person name="Giuseppe L.R."/>
            <person name="Gasser R.B."/>
        </authorList>
    </citation>
    <scope>NUCLEOTIDE SEQUENCE [LARGE SCALE GENOMIC DNA]</scope>
    <source>
        <strain evidence="1">ISS3</strain>
    </source>
</reference>
<accession>A0A0V0ZIU1</accession>